<keyword evidence="1" id="KW-0489">Methyltransferase</keyword>
<dbReference type="GeneID" id="54470890"/>
<organism evidence="1 2">
    <name type="scientific">Neohortaea acidophila</name>
    <dbReference type="NCBI Taxonomy" id="245834"/>
    <lineage>
        <taxon>Eukaryota</taxon>
        <taxon>Fungi</taxon>
        <taxon>Dikarya</taxon>
        <taxon>Ascomycota</taxon>
        <taxon>Pezizomycotina</taxon>
        <taxon>Dothideomycetes</taxon>
        <taxon>Dothideomycetidae</taxon>
        <taxon>Mycosphaerellales</taxon>
        <taxon>Teratosphaeriaceae</taxon>
        <taxon>Neohortaea</taxon>
    </lineage>
</organism>
<proteinExistence type="predicted"/>
<dbReference type="Proteomes" id="UP000799767">
    <property type="component" value="Unassembled WGS sequence"/>
</dbReference>
<dbReference type="SUPFAM" id="SSF53335">
    <property type="entry name" value="S-adenosyl-L-methionine-dependent methyltransferases"/>
    <property type="match status" value="1"/>
</dbReference>
<name>A0A6A6PQ78_9PEZI</name>
<dbReference type="EMBL" id="MU001637">
    <property type="protein sequence ID" value="KAF2482162.1"/>
    <property type="molecule type" value="Genomic_DNA"/>
</dbReference>
<evidence type="ECO:0000313" key="2">
    <source>
        <dbReference type="Proteomes" id="UP000799767"/>
    </source>
</evidence>
<evidence type="ECO:0000313" key="1">
    <source>
        <dbReference type="EMBL" id="KAF2482162.1"/>
    </source>
</evidence>
<dbReference type="GO" id="GO:0032259">
    <property type="term" value="P:methylation"/>
    <property type="evidence" value="ECO:0007669"/>
    <property type="project" value="UniProtKB-KW"/>
</dbReference>
<dbReference type="PANTHER" id="PTHR43591">
    <property type="entry name" value="METHYLTRANSFERASE"/>
    <property type="match status" value="1"/>
</dbReference>
<dbReference type="Gene3D" id="3.40.50.150">
    <property type="entry name" value="Vaccinia Virus protein VP39"/>
    <property type="match status" value="1"/>
</dbReference>
<dbReference type="PANTHER" id="PTHR43591:SF10">
    <property type="entry name" value="ABC TRANSMEMBRANE TYPE-1 DOMAIN-CONTAINING PROTEIN-RELATED"/>
    <property type="match status" value="1"/>
</dbReference>
<accession>A0A6A6PQ78</accession>
<keyword evidence="1" id="KW-0808">Transferase</keyword>
<dbReference type="Pfam" id="PF13489">
    <property type="entry name" value="Methyltransf_23"/>
    <property type="match status" value="1"/>
</dbReference>
<reference evidence="1" key="1">
    <citation type="journal article" date="2020" name="Stud. Mycol.">
        <title>101 Dothideomycetes genomes: a test case for predicting lifestyles and emergence of pathogens.</title>
        <authorList>
            <person name="Haridas S."/>
            <person name="Albert R."/>
            <person name="Binder M."/>
            <person name="Bloem J."/>
            <person name="Labutti K."/>
            <person name="Salamov A."/>
            <person name="Andreopoulos B."/>
            <person name="Baker S."/>
            <person name="Barry K."/>
            <person name="Bills G."/>
            <person name="Bluhm B."/>
            <person name="Cannon C."/>
            <person name="Castanera R."/>
            <person name="Culley D."/>
            <person name="Daum C."/>
            <person name="Ezra D."/>
            <person name="Gonzalez J."/>
            <person name="Henrissat B."/>
            <person name="Kuo A."/>
            <person name="Liang C."/>
            <person name="Lipzen A."/>
            <person name="Lutzoni F."/>
            <person name="Magnuson J."/>
            <person name="Mondo S."/>
            <person name="Nolan M."/>
            <person name="Ohm R."/>
            <person name="Pangilinan J."/>
            <person name="Park H.-J."/>
            <person name="Ramirez L."/>
            <person name="Alfaro M."/>
            <person name="Sun H."/>
            <person name="Tritt A."/>
            <person name="Yoshinaga Y."/>
            <person name="Zwiers L.-H."/>
            <person name="Turgeon B."/>
            <person name="Goodwin S."/>
            <person name="Spatafora J."/>
            <person name="Crous P."/>
            <person name="Grigoriev I."/>
        </authorList>
    </citation>
    <scope>NUCLEOTIDE SEQUENCE</scope>
    <source>
        <strain evidence="1">CBS 113389</strain>
    </source>
</reference>
<dbReference type="InterPro" id="IPR029063">
    <property type="entry name" value="SAM-dependent_MTases_sf"/>
</dbReference>
<dbReference type="RefSeq" id="XP_033588732.1">
    <property type="nucleotide sequence ID" value="XM_033729888.1"/>
</dbReference>
<protein>
    <submittedName>
        <fullName evidence="1">S-adenosyl-L-methionine-dependent methyltransferase</fullName>
    </submittedName>
</protein>
<dbReference type="AlphaFoldDB" id="A0A6A6PQ78"/>
<keyword evidence="2" id="KW-1185">Reference proteome</keyword>
<dbReference type="CDD" id="cd02440">
    <property type="entry name" value="AdoMet_MTases"/>
    <property type="match status" value="1"/>
</dbReference>
<sequence length="266" mass="30019">MHHRVLHAPVKDGKDVRCLDVGCGTGVVTDTIATAFPQAQCYGLDLSPVPVLRARKSNVRFFQGNISTQRPSQWTADDGGVGFAQDREVFDYIFGRLLVCGMTDWPSYVQTQFDLLKPGGWAEVHDHDWTYFNDAGEVISNEWFWLQGLSSICEGKKGMDLRCGSKAAQWMEQAGFGDIRVARYKWSYDPFEKEPGVREFAAWHQKRQPPLVCTVVERAFTSGLGAGMVDHETIVRMQEDVLSKMAPQRGKHAWFYVTIGRKPEVP</sequence>
<gene>
    <name evidence="1" type="ORF">BDY17DRAFT_178760</name>
</gene>
<dbReference type="GO" id="GO:0008168">
    <property type="term" value="F:methyltransferase activity"/>
    <property type="evidence" value="ECO:0007669"/>
    <property type="project" value="UniProtKB-KW"/>
</dbReference>
<dbReference type="OrthoDB" id="10017101at2759"/>